<evidence type="ECO:0000313" key="3">
    <source>
        <dbReference type="Proteomes" id="UP000188354"/>
    </source>
</evidence>
<dbReference type="Proteomes" id="UP000188354">
    <property type="component" value="Chromosome LG02"/>
</dbReference>
<evidence type="ECO:0000313" key="2">
    <source>
        <dbReference type="EMBL" id="OIW16834.1"/>
    </source>
</evidence>
<feature type="compositionally biased region" description="Basic and acidic residues" evidence="1">
    <location>
        <begin position="48"/>
        <end position="57"/>
    </location>
</feature>
<feature type="compositionally biased region" description="Polar residues" evidence="1">
    <location>
        <begin position="38"/>
        <end position="47"/>
    </location>
</feature>
<name>A0A4P1RS75_LUPAN</name>
<reference evidence="2 3" key="1">
    <citation type="journal article" date="2017" name="Plant Biotechnol. J.">
        <title>A comprehensive draft genome sequence for lupin (Lupinus angustifolius), an emerging health food: insights into plant-microbe interactions and legume evolution.</title>
        <authorList>
            <person name="Hane J.K."/>
            <person name="Ming Y."/>
            <person name="Kamphuis L.G."/>
            <person name="Nelson M.N."/>
            <person name="Garg G."/>
            <person name="Atkins C.A."/>
            <person name="Bayer P.E."/>
            <person name="Bravo A."/>
            <person name="Bringans S."/>
            <person name="Cannon S."/>
            <person name="Edwards D."/>
            <person name="Foley R."/>
            <person name="Gao L.L."/>
            <person name="Harrison M.J."/>
            <person name="Huang W."/>
            <person name="Hurgobin B."/>
            <person name="Li S."/>
            <person name="Liu C.W."/>
            <person name="McGrath A."/>
            <person name="Morahan G."/>
            <person name="Murray J."/>
            <person name="Weller J."/>
            <person name="Jian J."/>
            <person name="Singh K.B."/>
        </authorList>
    </citation>
    <scope>NUCLEOTIDE SEQUENCE [LARGE SCALE GENOMIC DNA]</scope>
    <source>
        <strain evidence="3">cv. Tanjil</strain>
        <tissue evidence="2">Whole plant</tissue>
    </source>
</reference>
<sequence length="57" mass="6816">MVKKDYKHKNNQVMKKARTIKSGWGMLSCKYSKKKESQNQPHWTNEAFTEKRENKSV</sequence>
<evidence type="ECO:0000256" key="1">
    <source>
        <dbReference type="SAM" id="MobiDB-lite"/>
    </source>
</evidence>
<dbReference type="Gramene" id="OIW16834">
    <property type="protein sequence ID" value="OIW16834"/>
    <property type="gene ID" value="TanjilG_06874"/>
</dbReference>
<dbReference type="EMBL" id="CM007362">
    <property type="protein sequence ID" value="OIW16834.1"/>
    <property type="molecule type" value="Genomic_DNA"/>
</dbReference>
<gene>
    <name evidence="2" type="ORF">TanjilG_06874</name>
</gene>
<feature type="region of interest" description="Disordered" evidence="1">
    <location>
        <begin position="33"/>
        <end position="57"/>
    </location>
</feature>
<dbReference type="AlphaFoldDB" id="A0A4P1RS75"/>
<accession>A0A4P1RS75</accession>
<protein>
    <submittedName>
        <fullName evidence="2">Uncharacterized protein</fullName>
    </submittedName>
</protein>
<proteinExistence type="predicted"/>
<organism evidence="2 3">
    <name type="scientific">Lupinus angustifolius</name>
    <name type="common">Narrow-leaved blue lupine</name>
    <dbReference type="NCBI Taxonomy" id="3871"/>
    <lineage>
        <taxon>Eukaryota</taxon>
        <taxon>Viridiplantae</taxon>
        <taxon>Streptophyta</taxon>
        <taxon>Embryophyta</taxon>
        <taxon>Tracheophyta</taxon>
        <taxon>Spermatophyta</taxon>
        <taxon>Magnoliopsida</taxon>
        <taxon>eudicotyledons</taxon>
        <taxon>Gunneridae</taxon>
        <taxon>Pentapetalae</taxon>
        <taxon>rosids</taxon>
        <taxon>fabids</taxon>
        <taxon>Fabales</taxon>
        <taxon>Fabaceae</taxon>
        <taxon>Papilionoideae</taxon>
        <taxon>50 kb inversion clade</taxon>
        <taxon>genistoids sensu lato</taxon>
        <taxon>core genistoids</taxon>
        <taxon>Genisteae</taxon>
        <taxon>Lupinus</taxon>
    </lineage>
</organism>
<keyword evidence="3" id="KW-1185">Reference proteome</keyword>